<dbReference type="RefSeq" id="WP_229791125.1">
    <property type="nucleotide sequence ID" value="NZ_BMXK01000010.1"/>
</dbReference>
<keyword evidence="4" id="KW-0378">Hydrolase</keyword>
<evidence type="ECO:0000256" key="4">
    <source>
        <dbReference type="ARBA" id="ARBA00022801"/>
    </source>
</evidence>
<keyword evidence="7" id="KW-1185">Reference proteome</keyword>
<reference evidence="7" key="1">
    <citation type="journal article" date="2019" name="Int. J. Syst. Evol. Microbiol.">
        <title>The Global Catalogue of Microorganisms (GCM) 10K type strain sequencing project: providing services to taxonomists for standard genome sequencing and annotation.</title>
        <authorList>
            <consortium name="The Broad Institute Genomics Platform"/>
            <consortium name="The Broad Institute Genome Sequencing Center for Infectious Disease"/>
            <person name="Wu L."/>
            <person name="Ma J."/>
        </authorList>
    </citation>
    <scope>NUCLEOTIDE SEQUENCE [LARGE SCALE GENOMIC DNA]</scope>
    <source>
        <strain evidence="7">KCTC 19466</strain>
    </source>
</reference>
<dbReference type="PANTHER" id="PTHR20854">
    <property type="entry name" value="INOSITOL MONOPHOSPHATASE"/>
    <property type="match status" value="1"/>
</dbReference>
<dbReference type="EC" id="3.1.3.25" evidence="2"/>
<comment type="catalytic activity">
    <reaction evidence="1">
        <text>a myo-inositol phosphate + H2O = myo-inositol + phosphate</text>
        <dbReference type="Rhea" id="RHEA:24056"/>
        <dbReference type="ChEBI" id="CHEBI:15377"/>
        <dbReference type="ChEBI" id="CHEBI:17268"/>
        <dbReference type="ChEBI" id="CHEBI:43474"/>
        <dbReference type="ChEBI" id="CHEBI:84139"/>
        <dbReference type="EC" id="3.1.3.25"/>
    </reaction>
</comment>
<accession>A0ABQ3GJ97</accession>
<evidence type="ECO:0000256" key="2">
    <source>
        <dbReference type="ARBA" id="ARBA00013106"/>
    </source>
</evidence>
<dbReference type="InterPro" id="IPR020583">
    <property type="entry name" value="Inositol_monoP_metal-BS"/>
</dbReference>
<evidence type="ECO:0000313" key="7">
    <source>
        <dbReference type="Proteomes" id="UP000642819"/>
    </source>
</evidence>
<dbReference type="Pfam" id="PF00459">
    <property type="entry name" value="Inositol_P"/>
    <property type="match status" value="1"/>
</dbReference>
<dbReference type="PANTHER" id="PTHR20854:SF4">
    <property type="entry name" value="INOSITOL-1-MONOPHOSPHATASE-RELATED"/>
    <property type="match status" value="1"/>
</dbReference>
<keyword evidence="3" id="KW-0479">Metal-binding</keyword>
<name>A0ABQ3GJ97_9MICC</name>
<protein>
    <recommendedName>
        <fullName evidence="2">inositol-phosphate phosphatase</fullName>
        <ecNumber evidence="2">3.1.3.25</ecNumber>
    </recommendedName>
</protein>
<organism evidence="6 7">
    <name type="scientific">Zhihengliuella salsuginis</name>
    <dbReference type="NCBI Taxonomy" id="578222"/>
    <lineage>
        <taxon>Bacteria</taxon>
        <taxon>Bacillati</taxon>
        <taxon>Actinomycetota</taxon>
        <taxon>Actinomycetes</taxon>
        <taxon>Micrococcales</taxon>
        <taxon>Micrococcaceae</taxon>
        <taxon>Zhihengliuella</taxon>
    </lineage>
</organism>
<comment type="caution">
    <text evidence="6">The sequence shown here is derived from an EMBL/GenBank/DDBJ whole genome shotgun (WGS) entry which is preliminary data.</text>
</comment>
<dbReference type="PROSITE" id="PS00630">
    <property type="entry name" value="IMP_2"/>
    <property type="match status" value="1"/>
</dbReference>
<dbReference type="InterPro" id="IPR000760">
    <property type="entry name" value="Inositol_monophosphatase-like"/>
</dbReference>
<dbReference type="Proteomes" id="UP000642819">
    <property type="component" value="Unassembled WGS sequence"/>
</dbReference>
<dbReference type="PRINTS" id="PR00377">
    <property type="entry name" value="IMPHPHTASES"/>
</dbReference>
<dbReference type="Gene3D" id="3.30.540.10">
    <property type="entry name" value="Fructose-1,6-Bisphosphatase, subunit A, domain 1"/>
    <property type="match status" value="1"/>
</dbReference>
<gene>
    <name evidence="6" type="ORF">GCM10008096_23760</name>
</gene>
<evidence type="ECO:0000256" key="1">
    <source>
        <dbReference type="ARBA" id="ARBA00001033"/>
    </source>
</evidence>
<dbReference type="EMBL" id="BMXK01000010">
    <property type="protein sequence ID" value="GHD10321.1"/>
    <property type="molecule type" value="Genomic_DNA"/>
</dbReference>
<evidence type="ECO:0000313" key="6">
    <source>
        <dbReference type="EMBL" id="GHD10321.1"/>
    </source>
</evidence>
<dbReference type="Gene3D" id="3.40.190.80">
    <property type="match status" value="1"/>
</dbReference>
<evidence type="ECO:0000256" key="3">
    <source>
        <dbReference type="ARBA" id="ARBA00022723"/>
    </source>
</evidence>
<dbReference type="InterPro" id="IPR020550">
    <property type="entry name" value="Inositol_monophosphatase_CS"/>
</dbReference>
<evidence type="ECO:0000256" key="5">
    <source>
        <dbReference type="ARBA" id="ARBA00022842"/>
    </source>
</evidence>
<dbReference type="PROSITE" id="PS00629">
    <property type="entry name" value="IMP_1"/>
    <property type="match status" value="1"/>
</dbReference>
<dbReference type="SUPFAM" id="SSF56655">
    <property type="entry name" value="Carbohydrate phosphatase"/>
    <property type="match status" value="1"/>
</dbReference>
<proteinExistence type="predicted"/>
<keyword evidence="5" id="KW-0460">Magnesium</keyword>
<sequence>MTEQTSRPVPASPQESARLRLIAEEAARGVGDLLRGAFRSGLSADTKRNHHDLVTEYDHESERRITAHLASAVPDSRFRGEEGGTHGSGRVEWIIDPIDGTSNFAHGVAFFCVSIAAAVDGEVVAGVVYDPVAGLMFAADSAGAYLDGEVLRPVAAADERQASVMTDFPSAEAIDIDGRACLDAFAELVTAYATVRRKVSGALELAHVAAGWTDITLGFDTNPWDVAAGAFLVTQSGGTYRAFEYDGAARPAHEAPTYLAHGPGADAATATAVVERIMARRTAAGYRGKTR</sequence>